<proteinExistence type="inferred from homology"/>
<dbReference type="PANTHER" id="PTHR42732">
    <property type="entry name" value="BETA-GALACTOSIDASE"/>
    <property type="match status" value="1"/>
</dbReference>
<protein>
    <submittedName>
        <fullName evidence="10">Beta-galactosidase</fullName>
    </submittedName>
</protein>
<evidence type="ECO:0000256" key="1">
    <source>
        <dbReference type="ARBA" id="ARBA00007401"/>
    </source>
</evidence>
<evidence type="ECO:0000256" key="3">
    <source>
        <dbReference type="ARBA" id="ARBA00023295"/>
    </source>
</evidence>
<dbReference type="Gene3D" id="2.60.40.10">
    <property type="entry name" value="Immunoglobulins"/>
    <property type="match status" value="3"/>
</dbReference>
<dbReference type="InterPro" id="IPR054593">
    <property type="entry name" value="Beta-mannosidase-like_N2"/>
</dbReference>
<dbReference type="SUPFAM" id="SSF49303">
    <property type="entry name" value="beta-Galactosidase/glucuronidase domain"/>
    <property type="match status" value="1"/>
</dbReference>
<evidence type="ECO:0000259" key="7">
    <source>
        <dbReference type="Pfam" id="PF16355"/>
    </source>
</evidence>
<dbReference type="EMBL" id="CP023564">
    <property type="protein sequence ID" value="ATG56201.1"/>
    <property type="molecule type" value="Genomic_DNA"/>
</dbReference>
<evidence type="ECO:0000256" key="2">
    <source>
        <dbReference type="ARBA" id="ARBA00022801"/>
    </source>
</evidence>
<evidence type="ECO:0000313" key="11">
    <source>
        <dbReference type="Proteomes" id="UP000217889"/>
    </source>
</evidence>
<dbReference type="Pfam" id="PF02836">
    <property type="entry name" value="Glyco_hydro_2_C"/>
    <property type="match status" value="1"/>
</dbReference>
<dbReference type="Pfam" id="PF00703">
    <property type="entry name" value="Glyco_hydro_2"/>
    <property type="match status" value="1"/>
</dbReference>
<keyword evidence="2" id="KW-0378">Hydrolase</keyword>
<dbReference type="InterPro" id="IPR008979">
    <property type="entry name" value="Galactose-bd-like_sf"/>
</dbReference>
<feature type="compositionally biased region" description="Basic and acidic residues" evidence="4">
    <location>
        <begin position="41"/>
        <end position="58"/>
    </location>
</feature>
<dbReference type="InterPro" id="IPR048229">
    <property type="entry name" value="GalB-like"/>
</dbReference>
<name>A0A291H160_9MICO</name>
<evidence type="ECO:0000313" key="10">
    <source>
        <dbReference type="EMBL" id="ATG56201.1"/>
    </source>
</evidence>
<feature type="domain" description="Glycoside hydrolase family 2" evidence="8">
    <location>
        <begin position="779"/>
        <end position="881"/>
    </location>
</feature>
<dbReference type="SUPFAM" id="SSF51445">
    <property type="entry name" value="(Trans)glycosidases"/>
    <property type="match status" value="1"/>
</dbReference>
<dbReference type="InterPro" id="IPR006101">
    <property type="entry name" value="Glyco_hydro_2"/>
</dbReference>
<organism evidence="10 11">
    <name type="scientific">Brachybacterium ginsengisoli</name>
    <dbReference type="NCBI Taxonomy" id="1331682"/>
    <lineage>
        <taxon>Bacteria</taxon>
        <taxon>Bacillati</taxon>
        <taxon>Actinomycetota</taxon>
        <taxon>Actinomycetes</taxon>
        <taxon>Micrococcales</taxon>
        <taxon>Dermabacteraceae</taxon>
        <taxon>Brachybacterium</taxon>
    </lineage>
</organism>
<dbReference type="PRINTS" id="PR00132">
    <property type="entry name" value="GLHYDRLASE2"/>
</dbReference>
<dbReference type="Proteomes" id="UP000217889">
    <property type="component" value="Chromosome"/>
</dbReference>
<evidence type="ECO:0000259" key="8">
    <source>
        <dbReference type="Pfam" id="PF18565"/>
    </source>
</evidence>
<dbReference type="InterPro" id="IPR040605">
    <property type="entry name" value="Glyco_hydro2_dom5"/>
</dbReference>
<feature type="region of interest" description="Disordered" evidence="4">
    <location>
        <begin position="36"/>
        <end position="102"/>
    </location>
</feature>
<evidence type="ECO:0000259" key="5">
    <source>
        <dbReference type="Pfam" id="PF00703"/>
    </source>
</evidence>
<dbReference type="GO" id="GO:0005975">
    <property type="term" value="P:carbohydrate metabolic process"/>
    <property type="evidence" value="ECO:0007669"/>
    <property type="project" value="InterPro"/>
</dbReference>
<gene>
    <name evidence="10" type="ORF">CFK41_16505</name>
</gene>
<dbReference type="Gene3D" id="3.20.20.80">
    <property type="entry name" value="Glycosidases"/>
    <property type="match status" value="1"/>
</dbReference>
<dbReference type="NCBIfam" id="NF041463">
    <property type="entry name" value="GalB"/>
    <property type="match status" value="1"/>
</dbReference>
<dbReference type="Pfam" id="PF22666">
    <property type="entry name" value="Glyco_hydro_2_N2"/>
    <property type="match status" value="1"/>
</dbReference>
<dbReference type="Pfam" id="PF16355">
    <property type="entry name" value="DUF4982"/>
    <property type="match status" value="1"/>
</dbReference>
<dbReference type="InterPro" id="IPR013783">
    <property type="entry name" value="Ig-like_fold"/>
</dbReference>
<dbReference type="InterPro" id="IPR006102">
    <property type="entry name" value="Ig-like_GH2"/>
</dbReference>
<accession>A0A291H160</accession>
<feature type="domain" description="Glycoside hydrolase family 2 immunoglobulin-like beta-sandwich" evidence="5">
    <location>
        <begin position="239"/>
        <end position="358"/>
    </location>
</feature>
<dbReference type="SUPFAM" id="SSF49785">
    <property type="entry name" value="Galactose-binding domain-like"/>
    <property type="match status" value="1"/>
</dbReference>
<evidence type="ECO:0000259" key="9">
    <source>
        <dbReference type="Pfam" id="PF22666"/>
    </source>
</evidence>
<evidence type="ECO:0000259" key="6">
    <source>
        <dbReference type="Pfam" id="PF02836"/>
    </source>
</evidence>
<keyword evidence="3" id="KW-0326">Glycosidase</keyword>
<comment type="similarity">
    <text evidence="1">Belongs to the glycosyl hydrolase 2 family.</text>
</comment>
<sequence>MTPPPRSRQRLESGWRFQRIAPDQVDHALDYIPWPELGAAEDGKDADARPEQVRHDAADTGLRPWILPTASPFVHDPSARAERPEGAPPVRPRAADPGTDDADWQQVTVPHDWAIAGPFLVEGPHGGMGRLESWGVGWYRRDLEILAEDTGRSIHLEIDGAMSYASVWLNGTLVGGWPYGYTSWRLDLTPHVRPGERNLLAIRLDNPPRSARWYPGGGLFRDVHLVRTAPVAVGHWGTTITTHEVSEDSADVDVEVRLVNAGSQPVAVQVETEIHTIPDGSGMPGTGSPAGTLVATTGPGTADVGPGAEATLSGSASIQRPALWGPPPTQRPHRHLAVTTVRQGGEVVDQVRTPFGVRRIEFDADEGLLVNGERIRIQGVNNHHDLGSLGAAFHERAAERQLEILQEMGANALRTAHNPPAPELLDLTDRMGILVLDEVFDSWYARKTDLDFHLIFEDWHEADLRAMIRRDRHHPSVILWGIGNEVGEQYTEEEGALVARRLVEIAHQEDPSRLTTTAMNYAKPHMPLPAEVDVIGINYQGEGIRQEPIFEGTDRIRTPPQYPLFREAFPRTPMLGTETASALSTRGTYLFPVAEEQSGPARDGRGADDASCTVSAYELHAVDFGSTAEKVFASLESHPYVAGEFVWTGFDYLGEPTPYYSARSSYTGIVDLAGFPKDRFWLYRSQWRPEVPTAHLLPHWTWPGREGEVTPVHVFTSGDEAELFVDGVSQGRRRKQPGQFRLRWDETVYTPGEVRVQVYRDGAPWAEDVVRTAGAPAHLELTADRSAITADGRDLVHVSARVLDADGVEVPTATDLLRFAVEGPGRILATDNGDPTDMTAFPSPERRAFSGRALAVVAAERGADGTLRVSASAEGLQGDEVLVQLARSPRPGGRTAGTGAGER</sequence>
<dbReference type="InterPro" id="IPR006103">
    <property type="entry name" value="Glyco_hydro_2_cat"/>
</dbReference>
<dbReference type="RefSeq" id="WP_096800661.1">
    <property type="nucleotide sequence ID" value="NZ_CP023564.1"/>
</dbReference>
<feature type="domain" description="Glycoside hydrolase family 2 catalytic" evidence="6">
    <location>
        <begin position="365"/>
        <end position="520"/>
    </location>
</feature>
<dbReference type="OrthoDB" id="9762066at2"/>
<dbReference type="InterPro" id="IPR051913">
    <property type="entry name" value="GH2_Domain-Containing"/>
</dbReference>
<dbReference type="InterPro" id="IPR036156">
    <property type="entry name" value="Beta-gal/glucu_dom_sf"/>
</dbReference>
<dbReference type="KEGG" id="bgg:CFK41_16505"/>
<dbReference type="Gene3D" id="2.60.120.260">
    <property type="entry name" value="Galactose-binding domain-like"/>
    <property type="match status" value="1"/>
</dbReference>
<dbReference type="GO" id="GO:0004553">
    <property type="term" value="F:hydrolase activity, hydrolyzing O-glycosyl compounds"/>
    <property type="evidence" value="ECO:0007669"/>
    <property type="project" value="InterPro"/>
</dbReference>
<dbReference type="InterPro" id="IPR017853">
    <property type="entry name" value="GH"/>
</dbReference>
<dbReference type="PANTHER" id="PTHR42732:SF1">
    <property type="entry name" value="BETA-MANNOSIDASE"/>
    <property type="match status" value="1"/>
</dbReference>
<dbReference type="Pfam" id="PF18565">
    <property type="entry name" value="Glyco_hydro2_C5"/>
    <property type="match status" value="1"/>
</dbReference>
<reference evidence="10 11" key="1">
    <citation type="journal article" date="2014" name="Int. J. Syst. Evol. Microbiol.">
        <title>Brachybacterium ginsengisoli sp. nov., isolated from soil of a ginseng field.</title>
        <authorList>
            <person name="Hoang V.A."/>
            <person name="Kim Y.J."/>
            <person name="Nguyen N.L."/>
            <person name="Yang D.C."/>
        </authorList>
    </citation>
    <scope>NUCLEOTIDE SEQUENCE [LARGE SCALE GENOMIC DNA]</scope>
    <source>
        <strain evidence="10 11">DCY80</strain>
    </source>
</reference>
<dbReference type="InterPro" id="IPR032311">
    <property type="entry name" value="DUF4982"/>
</dbReference>
<evidence type="ECO:0000256" key="4">
    <source>
        <dbReference type="SAM" id="MobiDB-lite"/>
    </source>
</evidence>
<keyword evidence="11" id="KW-1185">Reference proteome</keyword>
<feature type="domain" description="DUF4982" evidence="7">
    <location>
        <begin position="707"/>
        <end position="766"/>
    </location>
</feature>
<feature type="domain" description="Beta-mannosidase-like galactose-binding" evidence="9">
    <location>
        <begin position="138"/>
        <end position="212"/>
    </location>
</feature>
<dbReference type="AlphaFoldDB" id="A0A291H160"/>